<keyword evidence="3" id="KW-1185">Reference proteome</keyword>
<accession>A0A2U1AZE0</accession>
<proteinExistence type="predicted"/>
<gene>
    <name evidence="2" type="ORF">C8E01_104172</name>
</gene>
<dbReference type="AlphaFoldDB" id="A0A2U1AZE0"/>
<organism evidence="2 3">
    <name type="scientific">Pontibacter virosus</name>
    <dbReference type="NCBI Taxonomy" id="1765052"/>
    <lineage>
        <taxon>Bacteria</taxon>
        <taxon>Pseudomonadati</taxon>
        <taxon>Bacteroidota</taxon>
        <taxon>Cytophagia</taxon>
        <taxon>Cytophagales</taxon>
        <taxon>Hymenobacteraceae</taxon>
        <taxon>Pontibacter</taxon>
    </lineage>
</organism>
<reference evidence="2 3" key="1">
    <citation type="submission" date="2018-04" db="EMBL/GenBank/DDBJ databases">
        <title>Genomic Encyclopedia of Type Strains, Phase IV (KMG-IV): sequencing the most valuable type-strain genomes for metagenomic binning, comparative biology and taxonomic classification.</title>
        <authorList>
            <person name="Goeker M."/>
        </authorList>
    </citation>
    <scope>NUCLEOTIDE SEQUENCE [LARGE SCALE GENOMIC DNA]</scope>
    <source>
        <strain evidence="2 3">DSM 100231</strain>
    </source>
</reference>
<dbReference type="Proteomes" id="UP000245466">
    <property type="component" value="Unassembled WGS sequence"/>
</dbReference>
<sequence>MMNQIKTSIAFLLVAMLLMALQCDDEYPLEEFKYNFEEKVDILPAKKSYKLGDTIWVKFQNDDKRLFDVLTNQDIPADSVALSFKVYLEGTFYAPFRPPGGHCDFITSDKDLDKVTRRPGDDGASLSISYGCTSPQRFEIGIVLKQRGIYKLNLDQRSNFNRVVSCTNQPADFPVSTLTYKFNVADANKDVYLSIPPISRSESPAGTTEREIDQKHIFMVRVE</sequence>
<dbReference type="OrthoDB" id="656808at2"/>
<evidence type="ECO:0000256" key="1">
    <source>
        <dbReference type="SAM" id="SignalP"/>
    </source>
</evidence>
<dbReference type="EMBL" id="QEKI01000004">
    <property type="protein sequence ID" value="PVY41800.1"/>
    <property type="molecule type" value="Genomic_DNA"/>
</dbReference>
<protein>
    <recommendedName>
        <fullName evidence="4">NigD-like protein</fullName>
    </recommendedName>
</protein>
<evidence type="ECO:0000313" key="2">
    <source>
        <dbReference type="EMBL" id="PVY41800.1"/>
    </source>
</evidence>
<comment type="caution">
    <text evidence="2">The sequence shown here is derived from an EMBL/GenBank/DDBJ whole genome shotgun (WGS) entry which is preliminary data.</text>
</comment>
<dbReference type="RefSeq" id="WP_116542846.1">
    <property type="nucleotide sequence ID" value="NZ_QEKI01000004.1"/>
</dbReference>
<feature type="chain" id="PRO_5015426360" description="NigD-like protein" evidence="1">
    <location>
        <begin position="23"/>
        <end position="223"/>
    </location>
</feature>
<name>A0A2U1AZE0_9BACT</name>
<evidence type="ECO:0008006" key="4">
    <source>
        <dbReference type="Google" id="ProtNLM"/>
    </source>
</evidence>
<keyword evidence="1" id="KW-0732">Signal</keyword>
<feature type="signal peptide" evidence="1">
    <location>
        <begin position="1"/>
        <end position="22"/>
    </location>
</feature>
<evidence type="ECO:0000313" key="3">
    <source>
        <dbReference type="Proteomes" id="UP000245466"/>
    </source>
</evidence>